<evidence type="ECO:0000256" key="1">
    <source>
        <dbReference type="ARBA" id="ARBA00004924"/>
    </source>
</evidence>
<dbReference type="GO" id="GO:0005737">
    <property type="term" value="C:cytoplasm"/>
    <property type="evidence" value="ECO:0007669"/>
    <property type="project" value="TreeGrafter"/>
</dbReference>
<dbReference type="SUPFAM" id="SSF56801">
    <property type="entry name" value="Acetyl-CoA synthetase-like"/>
    <property type="match status" value="1"/>
</dbReference>
<dbReference type="InterPro" id="IPR042099">
    <property type="entry name" value="ANL_N_sf"/>
</dbReference>
<dbReference type="EMBL" id="LVIE01000002">
    <property type="protein sequence ID" value="OHT25747.1"/>
    <property type="molecule type" value="Genomic_DNA"/>
</dbReference>
<dbReference type="GO" id="GO:0031177">
    <property type="term" value="F:phosphopantetheine binding"/>
    <property type="evidence" value="ECO:0007669"/>
    <property type="project" value="TreeGrafter"/>
</dbReference>
<accession>A0A1S1HUS4</accession>
<evidence type="ECO:0000313" key="6">
    <source>
        <dbReference type="Proteomes" id="UP000179588"/>
    </source>
</evidence>
<name>A0A1S1HUS4_PROST</name>
<dbReference type="GO" id="GO:0043041">
    <property type="term" value="P:amino acid activation for nonribosomal peptide biosynthetic process"/>
    <property type="evidence" value="ECO:0007669"/>
    <property type="project" value="TreeGrafter"/>
</dbReference>
<keyword evidence="6" id="KW-1185">Reference proteome</keyword>
<dbReference type="PANTHER" id="PTHR45527:SF10">
    <property type="entry name" value="PYOCHELIN SYNTHASE PCHF"/>
    <property type="match status" value="1"/>
</dbReference>
<evidence type="ECO:0008006" key="7">
    <source>
        <dbReference type="Google" id="ProtNLM"/>
    </source>
</evidence>
<dbReference type="PROSITE" id="PS00455">
    <property type="entry name" value="AMP_BINDING"/>
    <property type="match status" value="1"/>
</dbReference>
<evidence type="ECO:0000256" key="2">
    <source>
        <dbReference type="ARBA" id="ARBA00022598"/>
    </source>
</evidence>
<comment type="caution">
    <text evidence="5">The sequence shown here is derived from an EMBL/GenBank/DDBJ whole genome shotgun (WGS) entry which is preliminary data.</text>
</comment>
<dbReference type="InterPro" id="IPR010071">
    <property type="entry name" value="AA_adenyl_dom"/>
</dbReference>
<dbReference type="Proteomes" id="UP000179588">
    <property type="component" value="Unassembled WGS sequence"/>
</dbReference>
<reference evidence="5 6" key="1">
    <citation type="submission" date="2016-03" db="EMBL/GenBank/DDBJ databases">
        <title>Genome sequence of Providencia stuartii strain, isolated from the salivary glands of larval Lucilia sericata.</title>
        <authorList>
            <person name="Yuan Y."/>
            <person name="Zhang Y."/>
            <person name="Fu S."/>
            <person name="Crippen T.L."/>
            <person name="Visi D."/>
            <person name="Benbow M.E."/>
            <person name="Allen M."/>
            <person name="Tomberlin J.K."/>
            <person name="Sze S.-H."/>
            <person name="Tarone A.M."/>
        </authorList>
    </citation>
    <scope>NUCLEOTIDE SEQUENCE [LARGE SCALE GENOMIC DNA]</scope>
    <source>
        <strain evidence="5 6">Crippen</strain>
    </source>
</reference>
<gene>
    <name evidence="5" type="ORF">A3Q29_12165</name>
</gene>
<keyword evidence="2" id="KW-0436">Ligase</keyword>
<dbReference type="GO" id="GO:0016874">
    <property type="term" value="F:ligase activity"/>
    <property type="evidence" value="ECO:0007669"/>
    <property type="project" value="UniProtKB-KW"/>
</dbReference>
<dbReference type="Pfam" id="PF13193">
    <property type="entry name" value="AMP-binding_C"/>
    <property type="match status" value="1"/>
</dbReference>
<dbReference type="PANTHER" id="PTHR45527">
    <property type="entry name" value="NONRIBOSOMAL PEPTIDE SYNTHETASE"/>
    <property type="match status" value="1"/>
</dbReference>
<dbReference type="NCBIfam" id="TIGR01733">
    <property type="entry name" value="AA-adenyl-dom"/>
    <property type="match status" value="1"/>
</dbReference>
<evidence type="ECO:0000313" key="5">
    <source>
        <dbReference type="EMBL" id="OHT25747.1"/>
    </source>
</evidence>
<feature type="domain" description="AMP-binding enzyme C-terminal" evidence="4">
    <location>
        <begin position="445"/>
        <end position="518"/>
    </location>
</feature>
<dbReference type="Pfam" id="PF00501">
    <property type="entry name" value="AMP-binding"/>
    <property type="match status" value="1"/>
</dbReference>
<evidence type="ECO:0000259" key="4">
    <source>
        <dbReference type="Pfam" id="PF13193"/>
    </source>
</evidence>
<sequence>MGQQLINSQPTDIIYYLNNTVALFPNALAVVDSNELSLTYQELSNAADRIATSLHQHHVVSGDRVGILMHKTSLTLASIFGVLRLGAAYVPVDAESTTTRAATIFNNCSVQAILTTSELAKTLIASEPQFKSRIIIIQEKRINQSNDLLDYPTVDPTQDDIDAYPHYPSELNRLAYILYTSGSTGVPKGVEITHANAISFIEWASSTFAITKHDHVSSHAPFHFDLSIFDIYVAIKHGACIHLIDSDIAASPRHLAAFISNREITVWYSAPAILGMLAEHFQRLSTPPPQNKLRLVLFAGEVFPIAKLRLLMHHWPAPNYYNLYGPTETNVCTFYPVPSNIPESRINPLPIGFPCKHCEAIIIDEQEHRIVPHGETGLLCITGPSVTDNYWNSPEQMAAKVVWLEGKRWYNTGDRVRFSDKEGFIFLGRNDRMIKRLGYRIELDEIEKILTTHPDLMECAVVSQTIHSNTRIYAFIVAKTAQASSLNLHQHCHNHLARYMLPDLFHYLDSIPRTSTGKTDYKKLEVLCLTIDL</sequence>
<dbReference type="Gene3D" id="3.40.50.12780">
    <property type="entry name" value="N-terminal domain of ligase-like"/>
    <property type="match status" value="1"/>
</dbReference>
<comment type="pathway">
    <text evidence="1">Siderophore biosynthesis.</text>
</comment>
<organism evidence="5 6">
    <name type="scientific">Providencia stuartii</name>
    <dbReference type="NCBI Taxonomy" id="588"/>
    <lineage>
        <taxon>Bacteria</taxon>
        <taxon>Pseudomonadati</taxon>
        <taxon>Pseudomonadota</taxon>
        <taxon>Gammaproteobacteria</taxon>
        <taxon>Enterobacterales</taxon>
        <taxon>Morganellaceae</taxon>
        <taxon>Providencia</taxon>
    </lineage>
</organism>
<evidence type="ECO:0000259" key="3">
    <source>
        <dbReference type="Pfam" id="PF00501"/>
    </source>
</evidence>
<dbReference type="InterPro" id="IPR025110">
    <property type="entry name" value="AMP-bd_C"/>
</dbReference>
<dbReference type="AlphaFoldDB" id="A0A1S1HUS4"/>
<protein>
    <recommendedName>
        <fullName evidence="7">D-alanine--poly(Phosphoribitol) ligase</fullName>
    </recommendedName>
</protein>
<dbReference type="GO" id="GO:0044550">
    <property type="term" value="P:secondary metabolite biosynthetic process"/>
    <property type="evidence" value="ECO:0007669"/>
    <property type="project" value="TreeGrafter"/>
</dbReference>
<dbReference type="InterPro" id="IPR045851">
    <property type="entry name" value="AMP-bd_C_sf"/>
</dbReference>
<proteinExistence type="predicted"/>
<feature type="domain" description="AMP-dependent synthetase/ligase" evidence="3">
    <location>
        <begin position="20"/>
        <end position="391"/>
    </location>
</feature>
<dbReference type="InterPro" id="IPR020845">
    <property type="entry name" value="AMP-binding_CS"/>
</dbReference>
<dbReference type="Gene3D" id="3.30.300.30">
    <property type="match status" value="1"/>
</dbReference>
<dbReference type="InterPro" id="IPR000873">
    <property type="entry name" value="AMP-dep_synth/lig_dom"/>
</dbReference>